<dbReference type="InterPro" id="IPR000943">
    <property type="entry name" value="RNA_pol_sigma70"/>
</dbReference>
<name>A0A3M0GBN8_9ACTN</name>
<gene>
    <name evidence="2" type="ORF">EAX62_09620</name>
</gene>
<dbReference type="RefSeq" id="WP_121901453.1">
    <property type="nucleotide sequence ID" value="NZ_REFW01000002.1"/>
</dbReference>
<proteinExistence type="predicted"/>
<dbReference type="PRINTS" id="PR00046">
    <property type="entry name" value="SIGMA70FCT"/>
</dbReference>
<keyword evidence="3" id="KW-1185">Reference proteome</keyword>
<evidence type="ECO:0000313" key="3">
    <source>
        <dbReference type="Proteomes" id="UP000275256"/>
    </source>
</evidence>
<dbReference type="InterPro" id="IPR013325">
    <property type="entry name" value="RNA_pol_sigma_r2"/>
</dbReference>
<dbReference type="Proteomes" id="UP000275256">
    <property type="component" value="Unassembled WGS sequence"/>
</dbReference>
<dbReference type="Gene3D" id="1.20.120.1810">
    <property type="match status" value="1"/>
</dbReference>
<dbReference type="PANTHER" id="PTHR30603">
    <property type="entry name" value="RNA POLYMERASE SIGMA FACTOR RPO"/>
    <property type="match status" value="1"/>
</dbReference>
<dbReference type="EMBL" id="REFW01000002">
    <property type="protein sequence ID" value="RMB59972.1"/>
    <property type="molecule type" value="Genomic_DNA"/>
</dbReference>
<comment type="caution">
    <text evidence="2">The sequence shown here is derived from an EMBL/GenBank/DDBJ whole genome shotgun (WGS) entry which is preliminary data.</text>
</comment>
<evidence type="ECO:0000313" key="2">
    <source>
        <dbReference type="EMBL" id="RMB59972.1"/>
    </source>
</evidence>
<dbReference type="PANTHER" id="PTHR30603:SF47">
    <property type="entry name" value="RNA POLYMERASE SIGMA FACTOR SIGD, CHLOROPLASTIC"/>
    <property type="match status" value="1"/>
</dbReference>
<dbReference type="Gene3D" id="1.10.10.10">
    <property type="entry name" value="Winged helix-like DNA-binding domain superfamily/Winged helix DNA-binding domain"/>
    <property type="match status" value="1"/>
</dbReference>
<sequence>MGITSAIFLPPVATAAAENNLARCIEAGVYAEHLLAIGSPHSPDDLRRLAEHGKRAWEILWLSNLRLVAKLSHAAARRHRLPLDDLFQDGCLGLAEALTRYDFTLGWRFSTLAHEYVDRSLKASAARRAGALEGPGRRHRLRILLKEEAGRVTASEHREAPVREVARIVGVSMSAAAGACAVTTTLDEVGPHQLMSDGGYEAVDVTGVDFLALLADAGELLRLRYGIGVRCHTQAEIGERWGVSASTVARMERRALARARSLLEMDQCRLPGTGCAGN</sequence>
<dbReference type="SUPFAM" id="SSF88946">
    <property type="entry name" value="Sigma2 domain of RNA polymerase sigma factors"/>
    <property type="match status" value="1"/>
</dbReference>
<dbReference type="InterPro" id="IPR007630">
    <property type="entry name" value="RNA_pol_sigma70_r4"/>
</dbReference>
<dbReference type="GO" id="GO:0003700">
    <property type="term" value="F:DNA-binding transcription factor activity"/>
    <property type="evidence" value="ECO:0007669"/>
    <property type="project" value="InterPro"/>
</dbReference>
<evidence type="ECO:0000259" key="1">
    <source>
        <dbReference type="Pfam" id="PF04545"/>
    </source>
</evidence>
<dbReference type="OrthoDB" id="3745243at2"/>
<reference evidence="2 3" key="1">
    <citation type="submission" date="2018-10" db="EMBL/GenBank/DDBJ databases">
        <title>Tessaracoccus antarcticuss sp. nov., isolated from sediment.</title>
        <authorList>
            <person name="Zhou L.Y."/>
            <person name="Du Z.J."/>
        </authorList>
    </citation>
    <scope>NUCLEOTIDE SEQUENCE [LARGE SCALE GENOMIC DNA]</scope>
    <source>
        <strain evidence="2 3">JDX10</strain>
    </source>
</reference>
<dbReference type="InterPro" id="IPR036388">
    <property type="entry name" value="WH-like_DNA-bd_sf"/>
</dbReference>
<protein>
    <recommendedName>
        <fullName evidence="1">RNA polymerase sigma-70 region 4 domain-containing protein</fullName>
    </recommendedName>
</protein>
<dbReference type="InterPro" id="IPR050239">
    <property type="entry name" value="Sigma-70_RNA_pol_init_factors"/>
</dbReference>
<dbReference type="InterPro" id="IPR013324">
    <property type="entry name" value="RNA_pol_sigma_r3/r4-like"/>
</dbReference>
<feature type="domain" description="RNA polymerase sigma-70 region 4" evidence="1">
    <location>
        <begin position="219"/>
        <end position="258"/>
    </location>
</feature>
<dbReference type="GO" id="GO:0006352">
    <property type="term" value="P:DNA-templated transcription initiation"/>
    <property type="evidence" value="ECO:0007669"/>
    <property type="project" value="InterPro"/>
</dbReference>
<dbReference type="SUPFAM" id="SSF88659">
    <property type="entry name" value="Sigma3 and sigma4 domains of RNA polymerase sigma factors"/>
    <property type="match status" value="1"/>
</dbReference>
<accession>A0A3M0GBN8</accession>
<dbReference type="Pfam" id="PF04545">
    <property type="entry name" value="Sigma70_r4"/>
    <property type="match status" value="1"/>
</dbReference>
<dbReference type="AlphaFoldDB" id="A0A3M0GBN8"/>
<organism evidence="2 3">
    <name type="scientific">Tessaracoccus antarcticus</name>
    <dbReference type="NCBI Taxonomy" id="2479848"/>
    <lineage>
        <taxon>Bacteria</taxon>
        <taxon>Bacillati</taxon>
        <taxon>Actinomycetota</taxon>
        <taxon>Actinomycetes</taxon>
        <taxon>Propionibacteriales</taxon>
        <taxon>Propionibacteriaceae</taxon>
        <taxon>Tessaracoccus</taxon>
    </lineage>
</organism>